<comment type="caution">
    <text evidence="1">The sequence shown here is derived from an EMBL/GenBank/DDBJ whole genome shotgun (WGS) entry which is preliminary data.</text>
</comment>
<organism evidence="1 2">
    <name type="scientific">Pistacia integerrima</name>
    <dbReference type="NCBI Taxonomy" id="434235"/>
    <lineage>
        <taxon>Eukaryota</taxon>
        <taxon>Viridiplantae</taxon>
        <taxon>Streptophyta</taxon>
        <taxon>Embryophyta</taxon>
        <taxon>Tracheophyta</taxon>
        <taxon>Spermatophyta</taxon>
        <taxon>Magnoliopsida</taxon>
        <taxon>eudicotyledons</taxon>
        <taxon>Gunneridae</taxon>
        <taxon>Pentapetalae</taxon>
        <taxon>rosids</taxon>
        <taxon>malvids</taxon>
        <taxon>Sapindales</taxon>
        <taxon>Anacardiaceae</taxon>
        <taxon>Pistacia</taxon>
    </lineage>
</organism>
<dbReference type="EMBL" id="CM047737">
    <property type="protein sequence ID" value="KAJ0047968.1"/>
    <property type="molecule type" value="Genomic_DNA"/>
</dbReference>
<dbReference type="Proteomes" id="UP001163603">
    <property type="component" value="Chromosome 2"/>
</dbReference>
<evidence type="ECO:0000313" key="1">
    <source>
        <dbReference type="EMBL" id="KAJ0047968.1"/>
    </source>
</evidence>
<proteinExistence type="predicted"/>
<keyword evidence="2" id="KW-1185">Reference proteome</keyword>
<accession>A0ACC0Z9X5</accession>
<name>A0ACC0Z9X5_9ROSI</name>
<reference evidence="2" key="1">
    <citation type="journal article" date="2023" name="G3 (Bethesda)">
        <title>Genome assembly and association tests identify interacting loci associated with vigor, precocity, and sex in interspecific pistachio rootstocks.</title>
        <authorList>
            <person name="Palmer W."/>
            <person name="Jacygrad E."/>
            <person name="Sagayaradj S."/>
            <person name="Cavanaugh K."/>
            <person name="Han R."/>
            <person name="Bertier L."/>
            <person name="Beede B."/>
            <person name="Kafkas S."/>
            <person name="Golino D."/>
            <person name="Preece J."/>
            <person name="Michelmore R."/>
        </authorList>
    </citation>
    <scope>NUCLEOTIDE SEQUENCE [LARGE SCALE GENOMIC DNA]</scope>
</reference>
<gene>
    <name evidence="1" type="ORF">Pint_15872</name>
</gene>
<evidence type="ECO:0000313" key="2">
    <source>
        <dbReference type="Proteomes" id="UP001163603"/>
    </source>
</evidence>
<sequence length="40" mass="4709">MAMAMLMLGDTKRTGHLHIERYKLPIYKPFIILNLYSKVT</sequence>
<protein>
    <submittedName>
        <fullName evidence="1">Uncharacterized protein</fullName>
    </submittedName>
</protein>